<proteinExistence type="predicted"/>
<accession>A0ACC2LL66</accession>
<name>A0ACC2LL66_PERAE</name>
<dbReference type="EMBL" id="CM056816">
    <property type="protein sequence ID" value="KAJ8633794.1"/>
    <property type="molecule type" value="Genomic_DNA"/>
</dbReference>
<sequence>MRRPTHEEDKGLASLADKETGVCEKNHLVLASDHRKPRTFMAFSSQRFGFFKDEEEQPPRHFLDACYLCRKPLGPNTDIFMYRGDTPFCSEGCRQEQMDIDEAMEKNRGLSNIRVTSSKDPQKSATNKGKSRSFNQSAGTMVAG</sequence>
<keyword evidence="2" id="KW-1185">Reference proteome</keyword>
<comment type="caution">
    <text evidence="1">The sequence shown here is derived from an EMBL/GenBank/DDBJ whole genome shotgun (WGS) entry which is preliminary data.</text>
</comment>
<protein>
    <submittedName>
        <fullName evidence="1">Uncharacterized protein</fullName>
    </submittedName>
</protein>
<evidence type="ECO:0000313" key="2">
    <source>
        <dbReference type="Proteomes" id="UP001234297"/>
    </source>
</evidence>
<evidence type="ECO:0000313" key="1">
    <source>
        <dbReference type="EMBL" id="KAJ8633794.1"/>
    </source>
</evidence>
<dbReference type="Proteomes" id="UP001234297">
    <property type="component" value="Chromosome 8"/>
</dbReference>
<gene>
    <name evidence="1" type="ORF">MRB53_027130</name>
</gene>
<organism evidence="1 2">
    <name type="scientific">Persea americana</name>
    <name type="common">Avocado</name>
    <dbReference type="NCBI Taxonomy" id="3435"/>
    <lineage>
        <taxon>Eukaryota</taxon>
        <taxon>Viridiplantae</taxon>
        <taxon>Streptophyta</taxon>
        <taxon>Embryophyta</taxon>
        <taxon>Tracheophyta</taxon>
        <taxon>Spermatophyta</taxon>
        <taxon>Magnoliopsida</taxon>
        <taxon>Magnoliidae</taxon>
        <taxon>Laurales</taxon>
        <taxon>Lauraceae</taxon>
        <taxon>Persea</taxon>
    </lineage>
</organism>
<reference evidence="1 2" key="1">
    <citation type="journal article" date="2022" name="Hortic Res">
        <title>A haplotype resolved chromosomal level avocado genome allows analysis of novel avocado genes.</title>
        <authorList>
            <person name="Nath O."/>
            <person name="Fletcher S.J."/>
            <person name="Hayward A."/>
            <person name="Shaw L.M."/>
            <person name="Masouleh A.K."/>
            <person name="Furtado A."/>
            <person name="Henry R.J."/>
            <person name="Mitter N."/>
        </authorList>
    </citation>
    <scope>NUCLEOTIDE SEQUENCE [LARGE SCALE GENOMIC DNA]</scope>
    <source>
        <strain evidence="2">cv. Hass</strain>
    </source>
</reference>